<sequence>MQGNCQLGGMDLGIVDVCKTPAPTPFVNVGLGFMARPNVRRTHLTMMPAHNMGTTITKTLGDQPGVLGGIISQTFMDQSRHIFGAPKVVIEGMLATRLTSPTLQNRCNIIGLRLGPSQLTTLMF</sequence>
<proteinExistence type="predicted"/>
<name>A0A9X8CZM7_9BURK</name>
<evidence type="ECO:0000313" key="2">
    <source>
        <dbReference type="Proteomes" id="UP000265619"/>
    </source>
</evidence>
<dbReference type="Proteomes" id="UP000265619">
    <property type="component" value="Unassembled WGS sequence"/>
</dbReference>
<dbReference type="AlphaFoldDB" id="A0A9X8CZM7"/>
<dbReference type="EMBL" id="QXMN01000053">
    <property type="protein sequence ID" value="RIX74287.1"/>
    <property type="molecule type" value="Genomic_DNA"/>
</dbReference>
<reference evidence="1 2" key="1">
    <citation type="submission" date="2018-09" db="EMBL/GenBank/DDBJ databases">
        <title>Acidovorax cavernicola nov. sp. isolated from Gruta de las Maravillas (Aracena, Spain).</title>
        <authorList>
            <person name="Jurado V."/>
            <person name="Gutierrez-Patricio S."/>
            <person name="Gonzalez-Pimentel J.L."/>
            <person name="Miller A.Z."/>
            <person name="Laiz L."/>
            <person name="Saiz-Jimenez C."/>
        </authorList>
    </citation>
    <scope>NUCLEOTIDE SEQUENCE [LARGE SCALE GENOMIC DNA]</scope>
    <source>
        <strain evidence="1 2">1011MAR4D40.2</strain>
    </source>
</reference>
<dbReference type="Pfam" id="PF13665">
    <property type="entry name" value="Tox-PAAR-like"/>
    <property type="match status" value="1"/>
</dbReference>
<gene>
    <name evidence="1" type="ORF">D3H34_27665</name>
</gene>
<dbReference type="OrthoDB" id="5513456at2"/>
<evidence type="ECO:0000313" key="1">
    <source>
        <dbReference type="EMBL" id="RIX74287.1"/>
    </source>
</evidence>
<comment type="caution">
    <text evidence="1">The sequence shown here is derived from an EMBL/GenBank/DDBJ whole genome shotgun (WGS) entry which is preliminary data.</text>
</comment>
<organism evidence="1 2">
    <name type="scientific">Acidovorax cavernicola</name>
    <dbReference type="NCBI Taxonomy" id="1675792"/>
    <lineage>
        <taxon>Bacteria</taxon>
        <taxon>Pseudomonadati</taxon>
        <taxon>Pseudomonadota</taxon>
        <taxon>Betaproteobacteria</taxon>
        <taxon>Burkholderiales</taxon>
        <taxon>Comamonadaceae</taxon>
        <taxon>Acidovorax</taxon>
    </lineage>
</organism>
<dbReference type="RefSeq" id="WP_119557757.1">
    <property type="nucleotide sequence ID" value="NZ_QXMN01000053.1"/>
</dbReference>
<protein>
    <submittedName>
        <fullName evidence="1">DUF4150 domain-containing protein</fullName>
    </submittedName>
</protein>
<keyword evidence="2" id="KW-1185">Reference proteome</keyword>
<accession>A0A9X8CZM7</accession>